<feature type="domain" description="4Fe-4S ferredoxin-type" evidence="9">
    <location>
        <begin position="45"/>
        <end position="74"/>
    </location>
</feature>
<dbReference type="InterPro" id="IPR058240">
    <property type="entry name" value="rSAM_sf"/>
</dbReference>
<dbReference type="CDD" id="cd01335">
    <property type="entry name" value="Radical_SAM"/>
    <property type="match status" value="1"/>
</dbReference>
<organism evidence="11 12">
    <name type="scientific">Aureibacter tunicatorum</name>
    <dbReference type="NCBI Taxonomy" id="866807"/>
    <lineage>
        <taxon>Bacteria</taxon>
        <taxon>Pseudomonadati</taxon>
        <taxon>Bacteroidota</taxon>
        <taxon>Cytophagia</taxon>
        <taxon>Cytophagales</taxon>
        <taxon>Persicobacteraceae</taxon>
        <taxon>Aureibacter</taxon>
    </lineage>
</organism>
<dbReference type="SUPFAM" id="SSF102114">
    <property type="entry name" value="Radical SAM enzymes"/>
    <property type="match status" value="1"/>
</dbReference>
<comment type="caution">
    <text evidence="11">The sequence shown here is derived from an EMBL/GenBank/DDBJ whole genome shotgun (WGS) entry which is preliminary data.</text>
</comment>
<dbReference type="Pfam" id="PF13353">
    <property type="entry name" value="Fer4_12"/>
    <property type="match status" value="1"/>
</dbReference>
<dbReference type="SFLD" id="SFLDG01066">
    <property type="entry name" value="organic_radical-activating_enz"/>
    <property type="match status" value="1"/>
</dbReference>
<keyword evidence="7" id="KW-0408">Iron</keyword>
<proteinExistence type="inferred from homology"/>
<dbReference type="SFLD" id="SFLDS00029">
    <property type="entry name" value="Radical_SAM"/>
    <property type="match status" value="1"/>
</dbReference>
<feature type="domain" description="Radical SAM core" evidence="10">
    <location>
        <begin position="14"/>
        <end position="295"/>
    </location>
</feature>
<dbReference type="PANTHER" id="PTHR30352">
    <property type="entry name" value="PYRUVATE FORMATE-LYASE-ACTIVATING ENZYME"/>
    <property type="match status" value="1"/>
</dbReference>
<dbReference type="InterPro" id="IPR017896">
    <property type="entry name" value="4Fe4S_Fe-S-bd"/>
</dbReference>
<evidence type="ECO:0000256" key="7">
    <source>
        <dbReference type="ARBA" id="ARBA00023004"/>
    </source>
</evidence>
<keyword evidence="4" id="KW-0949">S-adenosyl-L-methionine</keyword>
<dbReference type="NCBIfam" id="TIGR02494">
    <property type="entry name" value="PFLE_PFLC"/>
    <property type="match status" value="1"/>
</dbReference>
<keyword evidence="11" id="KW-0670">Pyruvate</keyword>
<evidence type="ECO:0000256" key="6">
    <source>
        <dbReference type="ARBA" id="ARBA00023002"/>
    </source>
</evidence>
<keyword evidence="5" id="KW-0479">Metal-binding</keyword>
<keyword evidence="3" id="KW-0004">4Fe-4S</keyword>
<evidence type="ECO:0000256" key="5">
    <source>
        <dbReference type="ARBA" id="ARBA00022723"/>
    </source>
</evidence>
<keyword evidence="11" id="KW-0456">Lyase</keyword>
<dbReference type="InterPro" id="IPR001989">
    <property type="entry name" value="Radical_activat_CS"/>
</dbReference>
<evidence type="ECO:0000256" key="3">
    <source>
        <dbReference type="ARBA" id="ARBA00022485"/>
    </source>
</evidence>
<dbReference type="PROSITE" id="PS51918">
    <property type="entry name" value="RADICAL_SAM"/>
    <property type="match status" value="1"/>
</dbReference>
<dbReference type="Proteomes" id="UP001185092">
    <property type="component" value="Unassembled WGS sequence"/>
</dbReference>
<evidence type="ECO:0000256" key="2">
    <source>
        <dbReference type="ARBA" id="ARBA00009777"/>
    </source>
</evidence>
<sequence length="295" mass="33832">MEGIITHIQRLSIHDGPGIRSVIFLKGCNMRCAWCHNPETFYKRRQLQFYPEKCNACLECLKKCDEEALKVENGKISLNRELCSECMECLSVCYNVVLKSVGVKHTVESLLADLRKDFPFFKTSNGGVTLSGGEPMMQFGFVAELLQSLKSEGVHVCIETNLSLPWEKYEPVLELVDYWLVDLKMIDEEQHKKWTKISNKRILKNIKKLDQSGYSYELRCPVVPEVNDSDESIKAIGNFLKGLDNAQQFTLNPFHRLGEPKYQALGMESAFECNEEVSKSKIEHLNQILNDENIR</sequence>
<protein>
    <submittedName>
        <fullName evidence="11">Pyruvate formate lyase activating enzyme</fullName>
        <ecNumber evidence="11">1.97.1.4</ecNumber>
    </submittedName>
</protein>
<evidence type="ECO:0000256" key="8">
    <source>
        <dbReference type="ARBA" id="ARBA00023014"/>
    </source>
</evidence>
<dbReference type="InterPro" id="IPR012839">
    <property type="entry name" value="Organic_radical_activase"/>
</dbReference>
<dbReference type="PIRSF" id="PIRSF000371">
    <property type="entry name" value="PFL_act_enz"/>
    <property type="match status" value="1"/>
</dbReference>
<dbReference type="PROSITE" id="PS01087">
    <property type="entry name" value="RADICAL_ACTIVATING"/>
    <property type="match status" value="1"/>
</dbReference>
<dbReference type="GO" id="GO:0046872">
    <property type="term" value="F:metal ion binding"/>
    <property type="evidence" value="ECO:0007669"/>
    <property type="project" value="UniProtKB-KW"/>
</dbReference>
<dbReference type="SFLD" id="SFLDG01118">
    <property type="entry name" value="activating_enzymes__group_2"/>
    <property type="match status" value="1"/>
</dbReference>
<name>A0AAE3XP49_9BACT</name>
<dbReference type="Gene3D" id="3.20.20.70">
    <property type="entry name" value="Aldolase class I"/>
    <property type="match status" value="1"/>
</dbReference>
<dbReference type="RefSeq" id="WP_309939234.1">
    <property type="nucleotide sequence ID" value="NZ_AP025305.1"/>
</dbReference>
<gene>
    <name evidence="11" type="ORF">HNQ88_002591</name>
</gene>
<evidence type="ECO:0000313" key="11">
    <source>
        <dbReference type="EMBL" id="MDR6239543.1"/>
    </source>
</evidence>
<dbReference type="InterPro" id="IPR007197">
    <property type="entry name" value="rSAM"/>
</dbReference>
<keyword evidence="6 11" id="KW-0560">Oxidoreductase</keyword>
<evidence type="ECO:0000256" key="4">
    <source>
        <dbReference type="ARBA" id="ARBA00022691"/>
    </source>
</evidence>
<keyword evidence="8" id="KW-0411">Iron-sulfur</keyword>
<dbReference type="AlphaFoldDB" id="A0AAE3XP49"/>
<reference evidence="11" key="1">
    <citation type="submission" date="2023-07" db="EMBL/GenBank/DDBJ databases">
        <title>Genomic Encyclopedia of Type Strains, Phase IV (KMG-IV): sequencing the most valuable type-strain genomes for metagenomic binning, comparative biology and taxonomic classification.</title>
        <authorList>
            <person name="Goeker M."/>
        </authorList>
    </citation>
    <scope>NUCLEOTIDE SEQUENCE</scope>
    <source>
        <strain evidence="11">DSM 26174</strain>
    </source>
</reference>
<dbReference type="InterPro" id="IPR013785">
    <property type="entry name" value="Aldolase_TIM"/>
</dbReference>
<dbReference type="EC" id="1.97.1.4" evidence="11"/>
<evidence type="ECO:0000259" key="9">
    <source>
        <dbReference type="PROSITE" id="PS51379"/>
    </source>
</evidence>
<dbReference type="Pfam" id="PF04055">
    <property type="entry name" value="Radical_SAM"/>
    <property type="match status" value="1"/>
</dbReference>
<evidence type="ECO:0000313" key="12">
    <source>
        <dbReference type="Proteomes" id="UP001185092"/>
    </source>
</evidence>
<dbReference type="InterPro" id="IPR040074">
    <property type="entry name" value="BssD/PflA/YjjW"/>
</dbReference>
<dbReference type="SUPFAM" id="SSF54862">
    <property type="entry name" value="4Fe-4S ferredoxins"/>
    <property type="match status" value="1"/>
</dbReference>
<evidence type="ECO:0000256" key="1">
    <source>
        <dbReference type="ARBA" id="ARBA00001966"/>
    </source>
</evidence>
<keyword evidence="12" id="KW-1185">Reference proteome</keyword>
<dbReference type="PROSITE" id="PS51379">
    <property type="entry name" value="4FE4S_FER_2"/>
    <property type="match status" value="1"/>
</dbReference>
<dbReference type="PANTHER" id="PTHR30352:SF4">
    <property type="entry name" value="PYRUVATE FORMATE-LYASE 2-ACTIVATING ENZYME"/>
    <property type="match status" value="1"/>
</dbReference>
<dbReference type="GO" id="GO:0016829">
    <property type="term" value="F:lyase activity"/>
    <property type="evidence" value="ECO:0007669"/>
    <property type="project" value="UniProtKB-KW"/>
</dbReference>
<dbReference type="GO" id="GO:0043365">
    <property type="term" value="F:[formate-C-acetyltransferase]-activating enzyme activity"/>
    <property type="evidence" value="ECO:0007669"/>
    <property type="project" value="UniProtKB-EC"/>
</dbReference>
<dbReference type="Gene3D" id="3.30.70.20">
    <property type="match status" value="1"/>
</dbReference>
<evidence type="ECO:0000259" key="10">
    <source>
        <dbReference type="PROSITE" id="PS51918"/>
    </source>
</evidence>
<dbReference type="GO" id="GO:0051539">
    <property type="term" value="F:4 iron, 4 sulfur cluster binding"/>
    <property type="evidence" value="ECO:0007669"/>
    <property type="project" value="UniProtKB-KW"/>
</dbReference>
<accession>A0AAE3XP49</accession>
<dbReference type="EMBL" id="JAVDQD010000003">
    <property type="protein sequence ID" value="MDR6239543.1"/>
    <property type="molecule type" value="Genomic_DNA"/>
</dbReference>
<dbReference type="InterPro" id="IPR034457">
    <property type="entry name" value="Organic_radical-activating"/>
</dbReference>
<comment type="cofactor">
    <cofactor evidence="1">
        <name>[4Fe-4S] cluster</name>
        <dbReference type="ChEBI" id="CHEBI:49883"/>
    </cofactor>
</comment>
<comment type="similarity">
    <text evidence="2">Belongs to the organic radical-activating enzymes family.</text>
</comment>